<dbReference type="SUPFAM" id="SSF53850">
    <property type="entry name" value="Periplasmic binding protein-like II"/>
    <property type="match status" value="1"/>
</dbReference>
<dbReference type="CDD" id="cd13547">
    <property type="entry name" value="PBP2_Fbp_like_2"/>
    <property type="match status" value="1"/>
</dbReference>
<feature type="chain" id="PRO_5012966780" evidence="2">
    <location>
        <begin position="28"/>
        <end position="330"/>
    </location>
</feature>
<reference evidence="3 4" key="1">
    <citation type="submission" date="2017-05" db="EMBL/GenBank/DDBJ databases">
        <title>Complete and WGS of Bordetella genogroups.</title>
        <authorList>
            <person name="Spilker T."/>
            <person name="LiPuma J."/>
        </authorList>
    </citation>
    <scope>NUCLEOTIDE SEQUENCE [LARGE SCALE GENOMIC DNA]</scope>
    <source>
        <strain evidence="3 4">AU10456</strain>
    </source>
</reference>
<dbReference type="GO" id="GO:0030288">
    <property type="term" value="C:outer membrane-bounded periplasmic space"/>
    <property type="evidence" value="ECO:0007669"/>
    <property type="project" value="TreeGrafter"/>
</dbReference>
<keyword evidence="4" id="KW-1185">Reference proteome</keyword>
<keyword evidence="1 2" id="KW-0732">Signal</keyword>
<evidence type="ECO:0000256" key="1">
    <source>
        <dbReference type="ARBA" id="ARBA00022729"/>
    </source>
</evidence>
<sequence>MVAPVSSRTMIRLLMALSLGAAGASHADTPARALTVYTAGPGTLIKQLAEGYTKQTGVRVDVFQATTGKVMARLEAEAANPRADVLISASWDTALDMDKRGLLLAHQSANAAHVPERLRTPTYVAQGVSALGIVWNGATGTPAPTDWADLAKPAYKQQVTMPDPALSGATIDLLLGLQNAQGEGAWKLLEQLRDNGMTVSGPNAQALTPVLQGARAAVFGGVDYVAYTSIQKGESVQVIFPQSGTVIAPRPMMILKSTRSPDQARAFIDYVLSEAGQSAVADAWLIPAREDVAARRPHMRDIKVLEADGGTAQGGREQALARFATLFGKH</sequence>
<evidence type="ECO:0000313" key="3">
    <source>
        <dbReference type="EMBL" id="OZI52079.1"/>
    </source>
</evidence>
<dbReference type="PANTHER" id="PTHR30006">
    <property type="entry name" value="THIAMINE-BINDING PERIPLASMIC PROTEIN-RELATED"/>
    <property type="match status" value="1"/>
</dbReference>
<dbReference type="PANTHER" id="PTHR30006:SF2">
    <property type="entry name" value="ABC TRANSPORTER SUBSTRATE-BINDING PROTEIN"/>
    <property type="match status" value="1"/>
</dbReference>
<accession>A0A261TR38</accession>
<dbReference type="Pfam" id="PF13343">
    <property type="entry name" value="SBP_bac_6"/>
    <property type="match status" value="1"/>
</dbReference>
<proteinExistence type="predicted"/>
<dbReference type="AlphaFoldDB" id="A0A261TR38"/>
<name>A0A261TR38_9BORD</name>
<dbReference type="Gene3D" id="3.40.190.10">
    <property type="entry name" value="Periplasmic binding protein-like II"/>
    <property type="match status" value="2"/>
</dbReference>
<evidence type="ECO:0000256" key="2">
    <source>
        <dbReference type="SAM" id="SignalP"/>
    </source>
</evidence>
<evidence type="ECO:0000313" key="4">
    <source>
        <dbReference type="Proteomes" id="UP000216913"/>
    </source>
</evidence>
<comment type="caution">
    <text evidence="3">The sequence shown here is derived from an EMBL/GenBank/DDBJ whole genome shotgun (WGS) entry which is preliminary data.</text>
</comment>
<dbReference type="EMBL" id="NEVP01000006">
    <property type="protein sequence ID" value="OZI52079.1"/>
    <property type="molecule type" value="Genomic_DNA"/>
</dbReference>
<organism evidence="3 4">
    <name type="scientific">Bordetella genomosp. 5</name>
    <dbReference type="NCBI Taxonomy" id="1395608"/>
    <lineage>
        <taxon>Bacteria</taxon>
        <taxon>Pseudomonadati</taxon>
        <taxon>Pseudomonadota</taxon>
        <taxon>Betaproteobacteria</taxon>
        <taxon>Burkholderiales</taxon>
        <taxon>Alcaligenaceae</taxon>
        <taxon>Bordetella</taxon>
    </lineage>
</organism>
<gene>
    <name evidence="3" type="ORF">CAL25_11320</name>
</gene>
<feature type="signal peptide" evidence="2">
    <location>
        <begin position="1"/>
        <end position="27"/>
    </location>
</feature>
<dbReference type="Proteomes" id="UP000216913">
    <property type="component" value="Unassembled WGS sequence"/>
</dbReference>
<dbReference type="GO" id="GO:0030976">
    <property type="term" value="F:thiamine pyrophosphate binding"/>
    <property type="evidence" value="ECO:0007669"/>
    <property type="project" value="TreeGrafter"/>
</dbReference>
<dbReference type="GO" id="GO:0030975">
    <property type="term" value="F:thiamine binding"/>
    <property type="evidence" value="ECO:0007669"/>
    <property type="project" value="TreeGrafter"/>
</dbReference>
<dbReference type="GO" id="GO:0015888">
    <property type="term" value="P:thiamine transport"/>
    <property type="evidence" value="ECO:0007669"/>
    <property type="project" value="TreeGrafter"/>
</dbReference>
<protein>
    <submittedName>
        <fullName evidence="3">ABC transporter substrate-binding protein</fullName>
    </submittedName>
</protein>